<dbReference type="InterPro" id="IPR016181">
    <property type="entry name" value="Acyl_CoA_acyltransferase"/>
</dbReference>
<dbReference type="Proteomes" id="UP000655366">
    <property type="component" value="Unassembled WGS sequence"/>
</dbReference>
<dbReference type="PANTHER" id="PTHR39173:SF1">
    <property type="entry name" value="ACETYLTRANSFERASE"/>
    <property type="match status" value="1"/>
</dbReference>
<proteinExistence type="predicted"/>
<dbReference type="Gene3D" id="3.40.630.30">
    <property type="match status" value="1"/>
</dbReference>
<dbReference type="Pfam" id="PF13302">
    <property type="entry name" value="Acetyltransf_3"/>
    <property type="match status" value="1"/>
</dbReference>
<dbReference type="SUPFAM" id="SSF55729">
    <property type="entry name" value="Acyl-CoA N-acyltransferases (Nat)"/>
    <property type="match status" value="1"/>
</dbReference>
<dbReference type="AlphaFoldDB" id="A0A931CMC8"/>
<feature type="domain" description="N-acetyltransferase" evidence="1">
    <location>
        <begin position="43"/>
        <end position="177"/>
    </location>
</feature>
<evidence type="ECO:0000259" key="1">
    <source>
        <dbReference type="PROSITE" id="PS51186"/>
    </source>
</evidence>
<dbReference type="InterPro" id="IPR000182">
    <property type="entry name" value="GNAT_dom"/>
</dbReference>
<gene>
    <name evidence="2" type="ORF">IV500_16175</name>
</gene>
<evidence type="ECO:0000313" key="2">
    <source>
        <dbReference type="EMBL" id="MBG0740913.1"/>
    </source>
</evidence>
<sequence>MTSLIIPDVRFHKSWLEGTEEFQGVHLDGAGVEAVGAEQWPLDELRDSETFRRFTVALISDALPDAERMEGYVPCTYRWIVDSGRFLGSIALRHELNEYLLQEGGHIGYSVRPSARRQGHATSALRGILPVAWTLGMDRVLLTCDESNAGSRATIERNKGVYEDSRSCKRRYWISRA</sequence>
<evidence type="ECO:0000313" key="3">
    <source>
        <dbReference type="Proteomes" id="UP000655366"/>
    </source>
</evidence>
<organism evidence="2 3">
    <name type="scientific">Arthrobacter terrae</name>
    <dbReference type="NCBI Taxonomy" id="2935737"/>
    <lineage>
        <taxon>Bacteria</taxon>
        <taxon>Bacillati</taxon>
        <taxon>Actinomycetota</taxon>
        <taxon>Actinomycetes</taxon>
        <taxon>Micrococcales</taxon>
        <taxon>Micrococcaceae</taxon>
        <taxon>Arthrobacter</taxon>
    </lineage>
</organism>
<accession>A0A931CMC8</accession>
<reference evidence="2 3" key="1">
    <citation type="submission" date="2020-11" db="EMBL/GenBank/DDBJ databases">
        <title>Arthrobacter antarcticus sp. nov., isolated from Antarctic Soil.</title>
        <authorList>
            <person name="Li J."/>
        </authorList>
    </citation>
    <scope>NUCLEOTIDE SEQUENCE [LARGE SCALE GENOMIC DNA]</scope>
    <source>
        <strain evidence="2 3">Z1-20</strain>
    </source>
</reference>
<keyword evidence="3" id="KW-1185">Reference proteome</keyword>
<dbReference type="RefSeq" id="WP_196397841.1">
    <property type="nucleotide sequence ID" value="NZ_JADNYM010000022.1"/>
</dbReference>
<dbReference type="PANTHER" id="PTHR39173">
    <property type="entry name" value="ACETYLTRANSFERASE"/>
    <property type="match status" value="1"/>
</dbReference>
<name>A0A931CMC8_9MICC</name>
<protein>
    <submittedName>
        <fullName evidence="2">GNAT family N-acetyltransferase</fullName>
    </submittedName>
</protein>
<dbReference type="PROSITE" id="PS51186">
    <property type="entry name" value="GNAT"/>
    <property type="match status" value="1"/>
</dbReference>
<comment type="caution">
    <text evidence="2">The sequence shown here is derived from an EMBL/GenBank/DDBJ whole genome shotgun (WGS) entry which is preliminary data.</text>
</comment>
<dbReference type="EMBL" id="JADNYM010000022">
    <property type="protein sequence ID" value="MBG0740913.1"/>
    <property type="molecule type" value="Genomic_DNA"/>
</dbReference>
<dbReference type="GO" id="GO:0016747">
    <property type="term" value="F:acyltransferase activity, transferring groups other than amino-acyl groups"/>
    <property type="evidence" value="ECO:0007669"/>
    <property type="project" value="InterPro"/>
</dbReference>